<dbReference type="OrthoDB" id="2014058at2759"/>
<evidence type="ECO:0000313" key="3">
    <source>
        <dbReference type="Proteomes" id="UP000294933"/>
    </source>
</evidence>
<evidence type="ECO:0008006" key="4">
    <source>
        <dbReference type="Google" id="ProtNLM"/>
    </source>
</evidence>
<reference evidence="2 3" key="1">
    <citation type="submission" date="2018-06" db="EMBL/GenBank/DDBJ databases">
        <title>A transcriptomic atlas of mushroom development highlights an independent origin of complex multicellularity.</title>
        <authorList>
            <consortium name="DOE Joint Genome Institute"/>
            <person name="Krizsan K."/>
            <person name="Almasi E."/>
            <person name="Merenyi Z."/>
            <person name="Sahu N."/>
            <person name="Viragh M."/>
            <person name="Koszo T."/>
            <person name="Mondo S."/>
            <person name="Kiss B."/>
            <person name="Balint B."/>
            <person name="Kues U."/>
            <person name="Barry K."/>
            <person name="Hegedus J.C."/>
            <person name="Henrissat B."/>
            <person name="Johnson J."/>
            <person name="Lipzen A."/>
            <person name="Ohm R."/>
            <person name="Nagy I."/>
            <person name="Pangilinan J."/>
            <person name="Yan J."/>
            <person name="Xiong Y."/>
            <person name="Grigoriev I.V."/>
            <person name="Hibbett D.S."/>
            <person name="Nagy L.G."/>
        </authorList>
    </citation>
    <scope>NUCLEOTIDE SEQUENCE [LARGE SCALE GENOMIC DNA]</scope>
    <source>
        <strain evidence="2 3">SZMC22713</strain>
    </source>
</reference>
<evidence type="ECO:0000313" key="2">
    <source>
        <dbReference type="EMBL" id="TDL25800.1"/>
    </source>
</evidence>
<dbReference type="EMBL" id="ML170163">
    <property type="protein sequence ID" value="TDL25800.1"/>
    <property type="molecule type" value="Genomic_DNA"/>
</dbReference>
<dbReference type="Pfam" id="PF05821">
    <property type="entry name" value="NDUF_B8"/>
    <property type="match status" value="1"/>
</dbReference>
<gene>
    <name evidence="2" type="ORF">BD410DRAFT_784825</name>
</gene>
<dbReference type="PANTHER" id="PTHR12840:SF1">
    <property type="entry name" value="NADH DEHYDROGENASE [UBIQUINONE] 1 BETA SUBCOMPLEX SUBUNIT 8, MITOCHONDRIAL"/>
    <property type="match status" value="1"/>
</dbReference>
<dbReference type="InterPro" id="IPR008699">
    <property type="entry name" value="NDUFB8"/>
</dbReference>
<dbReference type="GO" id="GO:0005739">
    <property type="term" value="C:mitochondrion"/>
    <property type="evidence" value="ECO:0007669"/>
    <property type="project" value="InterPro"/>
</dbReference>
<dbReference type="STRING" id="50990.A0A4Y7QG11"/>
<dbReference type="VEuPathDB" id="FungiDB:BD410DRAFT_784825"/>
<evidence type="ECO:0000256" key="1">
    <source>
        <dbReference type="SAM" id="MobiDB-lite"/>
    </source>
</evidence>
<organism evidence="2 3">
    <name type="scientific">Rickenella mellea</name>
    <dbReference type="NCBI Taxonomy" id="50990"/>
    <lineage>
        <taxon>Eukaryota</taxon>
        <taxon>Fungi</taxon>
        <taxon>Dikarya</taxon>
        <taxon>Basidiomycota</taxon>
        <taxon>Agaricomycotina</taxon>
        <taxon>Agaricomycetes</taxon>
        <taxon>Hymenochaetales</taxon>
        <taxon>Rickenellaceae</taxon>
        <taxon>Rickenella</taxon>
    </lineage>
</organism>
<keyword evidence="3" id="KW-1185">Reference proteome</keyword>
<dbReference type="AlphaFoldDB" id="A0A4Y7QG11"/>
<dbReference type="PANTHER" id="PTHR12840">
    <property type="entry name" value="NADH-UBIQUINONE OXIDOREDUCTASE ASHI SUBUNIT"/>
    <property type="match status" value="1"/>
</dbReference>
<accession>A0A4Y7QG11</accession>
<protein>
    <recommendedName>
        <fullName evidence="4">Ndufb8, NADH dehydrogenase 19kDa subunit</fullName>
    </recommendedName>
</protein>
<proteinExistence type="predicted"/>
<name>A0A4Y7QG11_9AGAM</name>
<dbReference type="Proteomes" id="UP000294933">
    <property type="component" value="Unassembled WGS sequence"/>
</dbReference>
<sequence length="159" mass="17735">MNAALVARRLAAANSLPRIAQQSRNYATPIPFQPQQTPSNEKDPQLGDYPDLPYVSKQLRPPSGWWDPQMRRNFGELPHEKEEILSMFAPDVPPLPPRTALFQFTLAVLGFVGIGYLSKSLVPERPAVPREYPFSGLVKELGGLEENKALPETENVADE</sequence>
<feature type="region of interest" description="Disordered" evidence="1">
    <location>
        <begin position="24"/>
        <end position="50"/>
    </location>
</feature>